<sequence length="272" mass="28776">MSIVVEEPTCNAFVGISNSLSDIEAKGWGAQRATLGPSSQWTPEQRSEVEEVASAMRNAADQATPLIKATPHRLIRELYEQFAAYGRAYADSVPNYEPANNGLASANVNAASAVVGICNSITYGSASRSIAAKPVSPPSDATVKGDPTKPAIFLTEPGSMCSNFQQLFDTFNSQTADWQAQDSGISASEWTPEQKAVQEAAMQPINAWADGLETTGRGSGNPVVEDFAVAAALYLRTYSSIGDSYTSNDGWLSFTSFRLNNLILGACKAAAG</sequence>
<gene>
    <name evidence="1" type="ORF">D8S82_33215</name>
</gene>
<name>A0A544VQI3_9MYCO</name>
<accession>A0A544VQI3</accession>
<comment type="caution">
    <text evidence="1">The sequence shown here is derived from an EMBL/GenBank/DDBJ whole genome shotgun (WGS) entry which is preliminary data.</text>
</comment>
<keyword evidence="2" id="KW-1185">Reference proteome</keyword>
<evidence type="ECO:0000313" key="2">
    <source>
        <dbReference type="Proteomes" id="UP000315759"/>
    </source>
</evidence>
<proteinExistence type="predicted"/>
<dbReference type="RefSeq" id="WP_142556145.1">
    <property type="nucleotide sequence ID" value="NZ_VIFX01000094.1"/>
</dbReference>
<dbReference type="Proteomes" id="UP000315759">
    <property type="component" value="Unassembled WGS sequence"/>
</dbReference>
<protein>
    <submittedName>
        <fullName evidence="1">Uncharacterized protein</fullName>
    </submittedName>
</protein>
<reference evidence="1 2" key="1">
    <citation type="submission" date="2018-10" db="EMBL/GenBank/DDBJ databases">
        <title>Draft genome of Mycobacterium hodleri strain B.</title>
        <authorList>
            <person name="Amande T.J."/>
            <person name="Mcgenity T.J."/>
        </authorList>
    </citation>
    <scope>NUCLEOTIDE SEQUENCE [LARGE SCALE GENOMIC DNA]</scope>
    <source>
        <strain evidence="1 2">B</strain>
    </source>
</reference>
<organism evidence="1 2">
    <name type="scientific">Mycolicibacterium hodleri</name>
    <dbReference type="NCBI Taxonomy" id="49897"/>
    <lineage>
        <taxon>Bacteria</taxon>
        <taxon>Bacillati</taxon>
        <taxon>Actinomycetota</taxon>
        <taxon>Actinomycetes</taxon>
        <taxon>Mycobacteriales</taxon>
        <taxon>Mycobacteriaceae</taxon>
        <taxon>Mycolicibacterium</taxon>
    </lineage>
</organism>
<dbReference type="EMBL" id="VIFX01000094">
    <property type="protein sequence ID" value="TQR82229.1"/>
    <property type="molecule type" value="Genomic_DNA"/>
</dbReference>
<dbReference type="AlphaFoldDB" id="A0A544VQI3"/>
<evidence type="ECO:0000313" key="1">
    <source>
        <dbReference type="EMBL" id="TQR82229.1"/>
    </source>
</evidence>